<evidence type="ECO:0000259" key="2">
    <source>
        <dbReference type="Pfam" id="PF00817"/>
    </source>
</evidence>
<dbReference type="PANTHER" id="PTHR35369:SF2">
    <property type="entry name" value="BLR3025 PROTEIN"/>
    <property type="match status" value="1"/>
</dbReference>
<evidence type="ECO:0000256" key="1">
    <source>
        <dbReference type="ARBA" id="ARBA00022763"/>
    </source>
</evidence>
<evidence type="ECO:0000313" key="5">
    <source>
        <dbReference type="Proteomes" id="UP000460290"/>
    </source>
</evidence>
<keyword evidence="1" id="KW-0227">DNA damage</keyword>
<feature type="domain" description="DUF6504" evidence="3">
    <location>
        <begin position="438"/>
        <end position="514"/>
    </location>
</feature>
<dbReference type="AlphaFoldDB" id="A0A844ZA11"/>
<name>A0A844ZA11_9SPHN</name>
<proteinExistence type="predicted"/>
<protein>
    <submittedName>
        <fullName evidence="4">DNA polymerase Y family protein</fullName>
    </submittedName>
</protein>
<dbReference type="InterPro" id="IPR043502">
    <property type="entry name" value="DNA/RNA_pol_sf"/>
</dbReference>
<evidence type="ECO:0000259" key="3">
    <source>
        <dbReference type="Pfam" id="PF20114"/>
    </source>
</evidence>
<comment type="caution">
    <text evidence="4">The sequence shown here is derived from an EMBL/GenBank/DDBJ whole genome shotgun (WGS) entry which is preliminary data.</text>
</comment>
<dbReference type="CDD" id="cd03468">
    <property type="entry name" value="PolY_like"/>
    <property type="match status" value="1"/>
</dbReference>
<dbReference type="Pfam" id="PF00817">
    <property type="entry name" value="IMS"/>
    <property type="match status" value="1"/>
</dbReference>
<gene>
    <name evidence="4" type="ORF">GRI35_13340</name>
</gene>
<dbReference type="InterPro" id="IPR045443">
    <property type="entry name" value="DUF6504"/>
</dbReference>
<dbReference type="OrthoDB" id="9788640at2"/>
<dbReference type="EMBL" id="WTYZ01000001">
    <property type="protein sequence ID" value="MXO84354.1"/>
    <property type="molecule type" value="Genomic_DNA"/>
</dbReference>
<accession>A0A844ZA11</accession>
<keyword evidence="5" id="KW-1185">Reference proteome</keyword>
<feature type="domain" description="UmuC" evidence="2">
    <location>
        <begin position="49"/>
        <end position="161"/>
    </location>
</feature>
<evidence type="ECO:0000313" key="4">
    <source>
        <dbReference type="EMBL" id="MXO84354.1"/>
    </source>
</evidence>
<dbReference type="InterPro" id="IPR050356">
    <property type="entry name" value="SulA_CellDiv_inhibitor"/>
</dbReference>
<dbReference type="GO" id="GO:0006281">
    <property type="term" value="P:DNA repair"/>
    <property type="evidence" value="ECO:0007669"/>
    <property type="project" value="InterPro"/>
</dbReference>
<dbReference type="InterPro" id="IPR001126">
    <property type="entry name" value="UmuC"/>
</dbReference>
<sequence length="518" mass="58665">MTMERLQSSHRQIVSIWLPYLAIDRWQKQAAPERASLAFALTIESAHGPRITAVNDAARQAGVQVGQRLVDARALYPEISSESADLPGDSKTLERIALWAQRWGPWSMVDGEDSILLDVTNATHLHGGPQALLRDIAQNCEKRGFRSRSAMAFTGSAAWALSHYGNQYCVGDNDDPMRSLSDLPVAALRLTPSISKLLRRLGLKTIGDLSKAPRQSLARRFRDHRNPQTNPLIRLDQLLGKVPEPMIPLHRKDPLRVSRRLMEPILHRSLLDQIIIDLADDLVCLLESERMGTRRLEMRAYRVDGDVIVRALELSEATREAPHIVRLFGAKLDDVQAGFGIDQVDLISTWSAPLALAQASIDEADEDIGTTLPQMLDRITARLGPDAVQMPITARSHVPERSYRFASPNVAKSSQSEMQFYQRPLKLLERAERISVVYATPEGVPRKFRWRGNVHDIARSEGPERISPEWWKERSNVRLRDYYRIEDDMGRRYWIYRNGVTGDGRGNAPDWYLHGMFP</sequence>
<reference evidence="4 5" key="1">
    <citation type="submission" date="2019-12" db="EMBL/GenBank/DDBJ databases">
        <title>Genomic-based taxomic classification of the family Erythrobacteraceae.</title>
        <authorList>
            <person name="Xu L."/>
        </authorList>
    </citation>
    <scope>NUCLEOTIDE SEQUENCE [LARGE SCALE GENOMIC DNA]</scope>
    <source>
        <strain evidence="4 5">KCTC 42006</strain>
    </source>
</reference>
<dbReference type="Proteomes" id="UP000460290">
    <property type="component" value="Unassembled WGS sequence"/>
</dbReference>
<dbReference type="PANTHER" id="PTHR35369">
    <property type="entry name" value="BLR3025 PROTEIN-RELATED"/>
    <property type="match status" value="1"/>
</dbReference>
<dbReference type="Pfam" id="PF20114">
    <property type="entry name" value="DUF6504"/>
    <property type="match status" value="1"/>
</dbReference>
<dbReference type="SUPFAM" id="SSF56672">
    <property type="entry name" value="DNA/RNA polymerases"/>
    <property type="match status" value="1"/>
</dbReference>
<organism evidence="4 5">
    <name type="scientific">Pontixanthobacter aestiaquae</name>
    <dbReference type="NCBI Taxonomy" id="1509367"/>
    <lineage>
        <taxon>Bacteria</taxon>
        <taxon>Pseudomonadati</taxon>
        <taxon>Pseudomonadota</taxon>
        <taxon>Alphaproteobacteria</taxon>
        <taxon>Sphingomonadales</taxon>
        <taxon>Erythrobacteraceae</taxon>
        <taxon>Pontixanthobacter</taxon>
    </lineage>
</organism>